<evidence type="ECO:0000256" key="4">
    <source>
        <dbReference type="ARBA" id="ARBA00022692"/>
    </source>
</evidence>
<dbReference type="FunFam" id="3.40.50.300:FF:000565">
    <property type="entry name" value="ABC bile acid transporter"/>
    <property type="match status" value="1"/>
</dbReference>
<evidence type="ECO:0000259" key="13">
    <source>
        <dbReference type="PROSITE" id="PS50929"/>
    </source>
</evidence>
<reference evidence="14 15" key="1">
    <citation type="journal article" date="2009" name="Genome Res.">
        <title>Comparative genomics of protoploid Saccharomycetaceae.</title>
        <authorList>
            <consortium name="The Genolevures Consortium"/>
            <person name="Souciet J.-L."/>
            <person name="Dujon B."/>
            <person name="Gaillardin C."/>
            <person name="Johnston M."/>
            <person name="Baret P.V."/>
            <person name="Cliften P."/>
            <person name="Sherman D.J."/>
            <person name="Weissenbach J."/>
            <person name="Westhof E."/>
            <person name="Wincker P."/>
            <person name="Jubin C."/>
            <person name="Poulain J."/>
            <person name="Barbe V."/>
            <person name="Segurens B."/>
            <person name="Artiguenave F."/>
            <person name="Anthouard V."/>
            <person name="Vacherie B."/>
            <person name="Val M.-E."/>
            <person name="Fulton R.S."/>
            <person name="Minx P."/>
            <person name="Wilson R."/>
            <person name="Durrens P."/>
            <person name="Jean G."/>
            <person name="Marck C."/>
            <person name="Martin T."/>
            <person name="Nikolski M."/>
            <person name="Rolland T."/>
            <person name="Seret M.-L."/>
            <person name="Casaregola S."/>
            <person name="Despons L."/>
            <person name="Fairhead C."/>
            <person name="Fischer G."/>
            <person name="Lafontaine I."/>
            <person name="Leh V."/>
            <person name="Lemaire M."/>
            <person name="de Montigny J."/>
            <person name="Neuveglise C."/>
            <person name="Thierry A."/>
            <person name="Blanc-Lenfle I."/>
            <person name="Bleykasten C."/>
            <person name="Diffels J."/>
            <person name="Fritsch E."/>
            <person name="Frangeul L."/>
            <person name="Goeffon A."/>
            <person name="Jauniaux N."/>
            <person name="Kachouri-Lafond R."/>
            <person name="Payen C."/>
            <person name="Potier S."/>
            <person name="Pribylova L."/>
            <person name="Ozanne C."/>
            <person name="Richard G.-F."/>
            <person name="Sacerdot C."/>
            <person name="Straub M.-L."/>
            <person name="Talla E."/>
        </authorList>
    </citation>
    <scope>NUCLEOTIDE SEQUENCE [LARGE SCALE GENOMIC DNA]</scope>
    <source>
        <strain evidence="15">ATCC 56472 / CBS 6340 / NRRL Y-8284</strain>
    </source>
</reference>
<evidence type="ECO:0000313" key="15">
    <source>
        <dbReference type="Proteomes" id="UP000002036"/>
    </source>
</evidence>
<feature type="transmembrane region" description="Helical" evidence="11">
    <location>
        <begin position="523"/>
        <end position="543"/>
    </location>
</feature>
<dbReference type="InterPro" id="IPR027417">
    <property type="entry name" value="P-loop_NTPase"/>
</dbReference>
<keyword evidence="7" id="KW-0067">ATP-binding</keyword>
<dbReference type="InterPro" id="IPR017871">
    <property type="entry name" value="ABC_transporter-like_CS"/>
</dbReference>
<comment type="function">
    <text evidence="10">Cooperates for the ATP-dependent vacuolar transport of bilirubin and glutathione conjugates.</text>
</comment>
<dbReference type="Pfam" id="PF00664">
    <property type="entry name" value="ABC_membrane"/>
    <property type="match status" value="2"/>
</dbReference>
<dbReference type="FunFam" id="1.20.1560.10:FF:000020">
    <property type="entry name" value="ABC metal ion transporter"/>
    <property type="match status" value="1"/>
</dbReference>
<dbReference type="GO" id="GO:0140359">
    <property type="term" value="F:ABC-type transporter activity"/>
    <property type="evidence" value="ECO:0007669"/>
    <property type="project" value="InterPro"/>
</dbReference>
<dbReference type="OMA" id="KTWIMAF"/>
<dbReference type="GO" id="GO:0005524">
    <property type="term" value="F:ATP binding"/>
    <property type="evidence" value="ECO:0007669"/>
    <property type="project" value="UniProtKB-KW"/>
</dbReference>
<dbReference type="GO" id="GO:0042144">
    <property type="term" value="P:vacuole fusion, non-autophagic"/>
    <property type="evidence" value="ECO:0007669"/>
    <property type="project" value="UniProtKB-ARBA"/>
</dbReference>
<dbReference type="PANTHER" id="PTHR24223">
    <property type="entry name" value="ATP-BINDING CASSETTE SUB-FAMILY C"/>
    <property type="match status" value="1"/>
</dbReference>
<feature type="transmembrane region" description="Helical" evidence="11">
    <location>
        <begin position="1118"/>
        <end position="1138"/>
    </location>
</feature>
<dbReference type="FunCoup" id="C5DEH3">
    <property type="interactions" value="172"/>
</dbReference>
<keyword evidence="9 11" id="KW-0472">Membrane</keyword>
<name>C5DEH3_LACTC</name>
<dbReference type="Gene3D" id="3.40.50.300">
    <property type="entry name" value="P-loop containing nucleotide triphosphate hydrolases"/>
    <property type="match status" value="2"/>
</dbReference>
<dbReference type="KEGG" id="lth:KLTH0C09240g"/>
<dbReference type="SMART" id="SM00382">
    <property type="entry name" value="AAA"/>
    <property type="match status" value="2"/>
</dbReference>
<evidence type="ECO:0000256" key="10">
    <source>
        <dbReference type="ARBA" id="ARBA00053425"/>
    </source>
</evidence>
<dbReference type="SUPFAM" id="SSF52540">
    <property type="entry name" value="P-loop containing nucleoside triphosphate hydrolases"/>
    <property type="match status" value="2"/>
</dbReference>
<feature type="domain" description="ABC transporter" evidence="12">
    <location>
        <begin position="618"/>
        <end position="869"/>
    </location>
</feature>
<feature type="transmembrane region" description="Helical" evidence="11">
    <location>
        <begin position="113"/>
        <end position="130"/>
    </location>
</feature>
<dbReference type="FunFam" id="3.40.50.300:FF:000997">
    <property type="entry name" value="Multidrug resistance-associated protein 1"/>
    <property type="match status" value="1"/>
</dbReference>
<dbReference type="PROSITE" id="PS50929">
    <property type="entry name" value="ABC_TM1F"/>
    <property type="match status" value="2"/>
</dbReference>
<feature type="domain" description="ABC transmembrane type-1" evidence="13">
    <location>
        <begin position="297"/>
        <end position="582"/>
    </location>
</feature>
<keyword evidence="15" id="KW-1185">Reference proteome</keyword>
<dbReference type="CDD" id="cd03244">
    <property type="entry name" value="ABCC_MRP_domain2"/>
    <property type="match status" value="1"/>
</dbReference>
<dbReference type="InterPro" id="IPR011527">
    <property type="entry name" value="ABC1_TM_dom"/>
</dbReference>
<feature type="transmembrane region" description="Helical" evidence="11">
    <location>
        <begin position="174"/>
        <end position="199"/>
    </location>
</feature>
<dbReference type="Pfam" id="PF00005">
    <property type="entry name" value="ABC_tran"/>
    <property type="match status" value="2"/>
</dbReference>
<keyword evidence="8 11" id="KW-1133">Transmembrane helix</keyword>
<dbReference type="RefSeq" id="XP_002552622.1">
    <property type="nucleotide sequence ID" value="XM_002552576.1"/>
</dbReference>
<dbReference type="Proteomes" id="UP000002036">
    <property type="component" value="Chromosome C"/>
</dbReference>
<dbReference type="PROSITE" id="PS50893">
    <property type="entry name" value="ABC_TRANSPORTER_2"/>
    <property type="match status" value="2"/>
</dbReference>
<evidence type="ECO:0000256" key="11">
    <source>
        <dbReference type="SAM" id="Phobius"/>
    </source>
</evidence>
<keyword evidence="5" id="KW-0677">Repeat</keyword>
<dbReference type="GeneID" id="8291500"/>
<evidence type="ECO:0000256" key="9">
    <source>
        <dbReference type="ARBA" id="ARBA00023136"/>
    </source>
</evidence>
<dbReference type="GO" id="GO:0016887">
    <property type="term" value="F:ATP hydrolysis activity"/>
    <property type="evidence" value="ECO:0007669"/>
    <property type="project" value="InterPro"/>
</dbReference>
<feature type="domain" description="ABC transmembrane type-1" evidence="13">
    <location>
        <begin position="977"/>
        <end position="1261"/>
    </location>
</feature>
<dbReference type="InterPro" id="IPR003439">
    <property type="entry name" value="ABC_transporter-like_ATP-bd"/>
</dbReference>
<gene>
    <name evidence="14" type="ordered locus">KLTH0C09240g</name>
</gene>
<accession>C5DEH3</accession>
<keyword evidence="4 11" id="KW-0812">Transmembrane</keyword>
<feature type="transmembrane region" description="Helical" evidence="11">
    <location>
        <begin position="435"/>
        <end position="457"/>
    </location>
</feature>
<dbReference type="CDD" id="cd18579">
    <property type="entry name" value="ABC_6TM_ABCC_D1"/>
    <property type="match status" value="1"/>
</dbReference>
<feature type="transmembrane region" description="Helical" evidence="11">
    <location>
        <begin position="1091"/>
        <end position="1112"/>
    </location>
</feature>
<evidence type="ECO:0000259" key="12">
    <source>
        <dbReference type="PROSITE" id="PS50893"/>
    </source>
</evidence>
<feature type="transmembrane region" description="Helical" evidence="11">
    <location>
        <begin position="284"/>
        <end position="302"/>
    </location>
</feature>
<evidence type="ECO:0000256" key="8">
    <source>
        <dbReference type="ARBA" id="ARBA00022989"/>
    </source>
</evidence>
<keyword evidence="2" id="KW-0813">Transport</keyword>
<dbReference type="Gene3D" id="1.20.1560.10">
    <property type="entry name" value="ABC transporter type 1, transmembrane domain"/>
    <property type="match status" value="2"/>
</dbReference>
<sequence length="1546" mass="173605">MATYQQTHTIKRQFMGQKDCAYGLRPYPDHKTNALNPCFLSAVSVGHASFFAIIGVFQLARLARERRVPPNFRYVSSWKSISTRHLLHLSNIGLQSVLFICALSVCGPDTSQITKWGLVSQLLYVALISLPSQVIEFYKSTASLAGQLFYYLTQIFLLGYQLGQRISHYPDERFVIVTGSYGAFLEVALLVNAISIFLYDLLSYKPSQELLNYYEEHKMYQECNLLQNLTFTWMNKLIGQVYRDGEIKDPHNMPLPPINLSIKEKAGALGASWAKENWTGRNSLLWAIMNTFGKTIIIAISIEVVKDFMTILQPQLLRLFIEEFNQDRERTHPLINAVFIAFALFLMKLVSTCLSNQFFIMIFEAGMGIRGALMTMLYQKSLKLSSEAREGKTAGDIMNMMAVDVLRIQRFFETSQELVGSPIALLTTLVSLYTFLGYSTAGGVVIMAVMFPINSYLSRKIKVLIKKQMEYKDARIKTVTEILNSVKTVKLYAWEEPMLKRLDHVRNELELESFKKIAVMNNLTLFAWNCVPILVASSTFLIYALVMDVPLTPQIVFPSLSLFDILNDCIYTIPRTIINFIETGVSMGRLKDFLLAKELDKSFIEFESLPDDPNVPVIEVHNATFLRNLPTKATSEENYDEEAMIESSRVALKNIDGFQALKGQLVCVVGRVGAGKSTFLHALLGQLPCISSSHDQATPKMHFRCDSVALCSQQAWILNASVKYNVLFGHKYDEASYKATIEACQLLPDLGILADGDETLVGEKGISLSGGQKARISLARAVYSRSDVYLLDDILSAVDAEVCKRIIDHVLSRKTGLLKNKTVILTTNSISVLKHSQSIYALENGEIVERGSFDEIMSKDAESKLKTLIAEFGSDSSAVKDDEPIPEQKPPVDLQEVEDDALEEEINPEVPFELDNAFSSDFRSRKASMATLRARKIIDLNADTRKTAQKAEKKEKGRVKTKVYVAYLKACGILGAVLFLVFIGFSRVLLVGENFWLKHWSEKNEKNGENRNAVFFVGIYVLISLGAAFFNSARSIVLLLVCSIRASRKLHDSMAVAVLRSPMSFFETTPVGRIINRFSSDMNSVDDNVQYVISFFLISILDYVVVVVIIGYQVPLFLLVNAALLGIYLYYQVFYVTLSRELKRLMSTSFSPIMSMLSETLAGHMVINAFNHFSRFDYLNIEAVQFNINCVFNFRSTNRWLSIRLESIGALMILTTALLSLATTTGDKALSTGMVGLLMSYALQVTNKLMWIVRMSVQLETNVVSVERIVEYCDLPPEAPPVIEDCRPEKNWPAQGHVVFKDYSARYRENLDPVLKKLNVEINPQEKIGIVGRTGAGKSTLSLALFRILEPCGGTIVIDGVDITKIGLADLRSHLSIIPQDAQAFEGSVRSNLDPFEQYSDDEIWRALELSHLKPHILKMANEEGPEKTKNLLETKISENGSNLSVGQRQLLCLSRALLNRSRILVLDEATAAVDSETDRLIQETIRAEFKDRTILTIAHRIDTVMDSDKIMVLDQGEVKEFDSPSNLLADKNTIFYNLCSQGGYL</sequence>
<feature type="transmembrane region" description="Helical" evidence="11">
    <location>
        <begin position="963"/>
        <end position="985"/>
    </location>
</feature>
<dbReference type="CDD" id="cd03250">
    <property type="entry name" value="ABCC_MRP_domain1"/>
    <property type="match status" value="1"/>
</dbReference>
<dbReference type="CDD" id="cd18603">
    <property type="entry name" value="ABC_6TM_MRP1_2_3_6_D2_like"/>
    <property type="match status" value="1"/>
</dbReference>
<evidence type="ECO:0000256" key="5">
    <source>
        <dbReference type="ARBA" id="ARBA00022737"/>
    </source>
</evidence>
<feature type="transmembrane region" description="Helical" evidence="11">
    <location>
        <begin position="142"/>
        <end position="162"/>
    </location>
</feature>
<feature type="transmembrane region" description="Helical" evidence="11">
    <location>
        <begin position="86"/>
        <end position="107"/>
    </location>
</feature>
<dbReference type="InterPro" id="IPR036640">
    <property type="entry name" value="ABC1_TM_sf"/>
</dbReference>
<evidence type="ECO:0000313" key="14">
    <source>
        <dbReference type="EMBL" id="CAR22184.1"/>
    </source>
</evidence>
<dbReference type="InterPro" id="IPR003593">
    <property type="entry name" value="AAA+_ATPase"/>
</dbReference>
<dbReference type="STRING" id="559295.C5DEH3"/>
<organism evidence="14 15">
    <name type="scientific">Lachancea thermotolerans (strain ATCC 56472 / CBS 6340 / NRRL Y-8284)</name>
    <name type="common">Yeast</name>
    <name type="synonym">Kluyveromyces thermotolerans</name>
    <dbReference type="NCBI Taxonomy" id="559295"/>
    <lineage>
        <taxon>Eukaryota</taxon>
        <taxon>Fungi</taxon>
        <taxon>Dikarya</taxon>
        <taxon>Ascomycota</taxon>
        <taxon>Saccharomycotina</taxon>
        <taxon>Saccharomycetes</taxon>
        <taxon>Saccharomycetales</taxon>
        <taxon>Saccharomycetaceae</taxon>
        <taxon>Lachancea</taxon>
    </lineage>
</organism>
<feature type="transmembrane region" description="Helical" evidence="11">
    <location>
        <begin position="34"/>
        <end position="57"/>
    </location>
</feature>
<dbReference type="SUPFAM" id="SSF90123">
    <property type="entry name" value="ABC transporter transmembrane region"/>
    <property type="match status" value="2"/>
</dbReference>
<keyword evidence="3" id="KW-0926">Vacuole</keyword>
<feature type="domain" description="ABC transporter" evidence="12">
    <location>
        <begin position="1298"/>
        <end position="1541"/>
    </location>
</feature>
<dbReference type="OrthoDB" id="6500128at2759"/>
<evidence type="ECO:0000256" key="7">
    <source>
        <dbReference type="ARBA" id="ARBA00022840"/>
    </source>
</evidence>
<protein>
    <submittedName>
        <fullName evidence="14">KLTH0C09240p</fullName>
    </submittedName>
</protein>
<dbReference type="FunFam" id="1.20.1560.10:FF:000013">
    <property type="entry name" value="ABC transporter C family member 2"/>
    <property type="match status" value="1"/>
</dbReference>
<feature type="transmembrane region" description="Helical" evidence="11">
    <location>
        <begin position="334"/>
        <end position="351"/>
    </location>
</feature>
<dbReference type="InParanoid" id="C5DEH3"/>
<dbReference type="EMBL" id="CU928167">
    <property type="protein sequence ID" value="CAR22184.1"/>
    <property type="molecule type" value="Genomic_DNA"/>
</dbReference>
<evidence type="ECO:0000256" key="3">
    <source>
        <dbReference type="ARBA" id="ARBA00022554"/>
    </source>
</evidence>
<dbReference type="eggNOG" id="KOG0054">
    <property type="taxonomic scope" value="Eukaryota"/>
</dbReference>
<dbReference type="PROSITE" id="PS00211">
    <property type="entry name" value="ABC_TRANSPORTER_1"/>
    <property type="match status" value="2"/>
</dbReference>
<evidence type="ECO:0000256" key="6">
    <source>
        <dbReference type="ARBA" id="ARBA00022741"/>
    </source>
</evidence>
<dbReference type="HOGENOM" id="CLU_000604_27_3_1"/>
<dbReference type="GO" id="GO:0000329">
    <property type="term" value="C:fungal-type vacuole membrane"/>
    <property type="evidence" value="ECO:0007669"/>
    <property type="project" value="UniProtKB-ARBA"/>
</dbReference>
<keyword evidence="6" id="KW-0547">Nucleotide-binding</keyword>
<feature type="transmembrane region" description="Helical" evidence="11">
    <location>
        <begin position="1013"/>
        <end position="1041"/>
    </location>
</feature>
<comment type="subcellular location">
    <subcellularLocation>
        <location evidence="1">Vacuole membrane</location>
        <topology evidence="1">Multi-pass membrane protein</topology>
    </subcellularLocation>
</comment>
<evidence type="ECO:0000256" key="1">
    <source>
        <dbReference type="ARBA" id="ARBA00004128"/>
    </source>
</evidence>
<dbReference type="PANTHER" id="PTHR24223:SF443">
    <property type="entry name" value="MULTIDRUG-RESISTANCE LIKE PROTEIN 1, ISOFORM I"/>
    <property type="match status" value="1"/>
</dbReference>
<dbReference type="InterPro" id="IPR050173">
    <property type="entry name" value="ABC_transporter_C-like"/>
</dbReference>
<evidence type="ECO:0000256" key="2">
    <source>
        <dbReference type="ARBA" id="ARBA00022448"/>
    </source>
</evidence>
<dbReference type="InterPro" id="IPR044746">
    <property type="entry name" value="ABCC_6TM_D1"/>
</dbReference>
<proteinExistence type="predicted"/>